<reference evidence="1 2" key="1">
    <citation type="submission" date="2016-11" db="EMBL/GenBank/DDBJ databases">
        <authorList>
            <person name="Jaros S."/>
            <person name="Januszkiewicz K."/>
            <person name="Wedrychowicz H."/>
        </authorList>
    </citation>
    <scope>NUCLEOTIDE SEQUENCE [LARGE SCALE GENOMIC DNA]</scope>
    <source>
        <strain evidence="1 2">DSM 45408</strain>
    </source>
</reference>
<keyword evidence="2" id="KW-1185">Reference proteome</keyword>
<evidence type="ECO:0000313" key="2">
    <source>
        <dbReference type="Proteomes" id="UP000184471"/>
    </source>
</evidence>
<organism evidence="1 2">
    <name type="scientific">Geodermatophilus nigrescens</name>
    <dbReference type="NCBI Taxonomy" id="1070870"/>
    <lineage>
        <taxon>Bacteria</taxon>
        <taxon>Bacillati</taxon>
        <taxon>Actinomycetota</taxon>
        <taxon>Actinomycetes</taxon>
        <taxon>Geodermatophilales</taxon>
        <taxon>Geodermatophilaceae</taxon>
        <taxon>Geodermatophilus</taxon>
    </lineage>
</organism>
<evidence type="ECO:0000313" key="1">
    <source>
        <dbReference type="EMBL" id="SHG74224.1"/>
    </source>
</evidence>
<dbReference type="OrthoDB" id="1913609at2"/>
<dbReference type="AlphaFoldDB" id="A0A1M5MA46"/>
<proteinExistence type="predicted"/>
<sequence length="135" mass="14462">MSVWEKQAVEAAVLDALDATHLNNLGGHHFGRPYVTAYQLAIAVDSAHPEIAQALGVSVGGRGAGAQNSLAQYLARELSARIKRDGEGYPVEGAFVSNEHLTSLIYRNADGQPITSSLTGTGFDLSLFRRRVQVQ</sequence>
<dbReference type="RefSeq" id="WP_073421143.1">
    <property type="nucleotide sequence ID" value="NZ_FQVX01000003.1"/>
</dbReference>
<dbReference type="EMBL" id="FQVX01000003">
    <property type="protein sequence ID" value="SHG74224.1"/>
    <property type="molecule type" value="Genomic_DNA"/>
</dbReference>
<dbReference type="Proteomes" id="UP000184471">
    <property type="component" value="Unassembled WGS sequence"/>
</dbReference>
<gene>
    <name evidence="1" type="ORF">SAMN05444351_3096</name>
</gene>
<accession>A0A1M5MA46</accession>
<protein>
    <submittedName>
        <fullName evidence="1">Uncharacterized protein</fullName>
    </submittedName>
</protein>
<name>A0A1M5MA46_9ACTN</name>